<feature type="region of interest" description="Disordered" evidence="1">
    <location>
        <begin position="99"/>
        <end position="134"/>
    </location>
</feature>
<evidence type="ECO:0000256" key="1">
    <source>
        <dbReference type="SAM" id="MobiDB-lite"/>
    </source>
</evidence>
<name>A0A6S7HXJ8_PARCT</name>
<keyword evidence="3" id="KW-1185">Reference proteome</keyword>
<dbReference type="Proteomes" id="UP001152795">
    <property type="component" value="Unassembled WGS sequence"/>
</dbReference>
<feature type="compositionally biased region" description="Basic residues" evidence="1">
    <location>
        <begin position="218"/>
        <end position="227"/>
    </location>
</feature>
<reference evidence="2" key="1">
    <citation type="submission" date="2020-04" db="EMBL/GenBank/DDBJ databases">
        <authorList>
            <person name="Alioto T."/>
            <person name="Alioto T."/>
            <person name="Gomez Garrido J."/>
        </authorList>
    </citation>
    <scope>NUCLEOTIDE SEQUENCE</scope>
    <source>
        <strain evidence="2">A484AB</strain>
    </source>
</reference>
<evidence type="ECO:0000313" key="3">
    <source>
        <dbReference type="Proteomes" id="UP001152795"/>
    </source>
</evidence>
<proteinExistence type="predicted"/>
<feature type="compositionally biased region" description="Polar residues" evidence="1">
    <location>
        <begin position="25"/>
        <end position="37"/>
    </location>
</feature>
<feature type="compositionally biased region" description="Low complexity" evidence="1">
    <location>
        <begin position="46"/>
        <end position="58"/>
    </location>
</feature>
<evidence type="ECO:0000313" key="2">
    <source>
        <dbReference type="EMBL" id="CAB4010494.1"/>
    </source>
</evidence>
<organism evidence="2 3">
    <name type="scientific">Paramuricea clavata</name>
    <name type="common">Red gorgonian</name>
    <name type="synonym">Violescent sea-whip</name>
    <dbReference type="NCBI Taxonomy" id="317549"/>
    <lineage>
        <taxon>Eukaryota</taxon>
        <taxon>Metazoa</taxon>
        <taxon>Cnidaria</taxon>
        <taxon>Anthozoa</taxon>
        <taxon>Octocorallia</taxon>
        <taxon>Malacalcyonacea</taxon>
        <taxon>Plexauridae</taxon>
        <taxon>Paramuricea</taxon>
    </lineage>
</organism>
<gene>
    <name evidence="2" type="ORF">PACLA_8A066061</name>
</gene>
<feature type="compositionally biased region" description="Basic and acidic residues" evidence="1">
    <location>
        <begin position="7"/>
        <end position="23"/>
    </location>
</feature>
<feature type="region of interest" description="Disordered" evidence="1">
    <location>
        <begin position="1"/>
        <end position="80"/>
    </location>
</feature>
<comment type="caution">
    <text evidence="2">The sequence shown here is derived from an EMBL/GenBank/DDBJ whole genome shotgun (WGS) entry which is preliminary data.</text>
</comment>
<protein>
    <submittedName>
        <fullName evidence="2">Uncharacterized protein</fullName>
    </submittedName>
</protein>
<sequence length="227" mass="25021">MTPCRWQDAEKQSKSEQESHDELLSLQSGNSDSTATCSRVVPDRQSMTSSSSTHTHTTGVYYNEPTDHVDNSADESTYIPFPPRLPPLTVPTYPSQVPAMSISLNTPHPSANTTNNPPSTTTTPHQVQHTYDVTQPRSVADCSRTSYGYNSSVNFPARPTNQGIGISSGPTNDRVDNIHPEESLTGDLSLDRTVLSIREKLKKVNKRSVTETQVAVGNKKKKQRKRI</sequence>
<feature type="region of interest" description="Disordered" evidence="1">
    <location>
        <begin position="207"/>
        <end position="227"/>
    </location>
</feature>
<dbReference type="AlphaFoldDB" id="A0A6S7HXJ8"/>
<feature type="compositionally biased region" description="Low complexity" evidence="1">
    <location>
        <begin position="105"/>
        <end position="125"/>
    </location>
</feature>
<accession>A0A6S7HXJ8</accession>
<dbReference type="EMBL" id="CACRXK020006807">
    <property type="protein sequence ID" value="CAB4010494.1"/>
    <property type="molecule type" value="Genomic_DNA"/>
</dbReference>